<dbReference type="SMART" id="SM00534">
    <property type="entry name" value="MUTSac"/>
    <property type="match status" value="1"/>
</dbReference>
<feature type="compositionally biased region" description="Basic and acidic residues" evidence="10">
    <location>
        <begin position="1165"/>
        <end position="1181"/>
    </location>
</feature>
<dbReference type="SUPFAM" id="SSF52540">
    <property type="entry name" value="P-loop containing nucleoside triphosphate hydrolases"/>
    <property type="match status" value="1"/>
</dbReference>
<dbReference type="Gene3D" id="1.10.1420.10">
    <property type="match status" value="2"/>
</dbReference>
<feature type="compositionally biased region" description="Low complexity" evidence="10">
    <location>
        <begin position="1182"/>
        <end position="1199"/>
    </location>
</feature>
<dbReference type="InterPro" id="IPR027417">
    <property type="entry name" value="P-loop_NTPase"/>
</dbReference>
<evidence type="ECO:0000256" key="2">
    <source>
        <dbReference type="ARBA" id="ARBA00022692"/>
    </source>
</evidence>
<keyword evidence="9" id="KW-0175">Coiled coil</keyword>
<feature type="compositionally biased region" description="Low complexity" evidence="10">
    <location>
        <begin position="1071"/>
        <end position="1091"/>
    </location>
</feature>
<evidence type="ECO:0000256" key="8">
    <source>
        <dbReference type="ARBA" id="ARBA00023136"/>
    </source>
</evidence>
<comment type="subcellular location">
    <subcellularLocation>
        <location evidence="1">Endoplasmic reticulum membrane</location>
        <topology evidence="1">Single-pass membrane protein</topology>
    </subcellularLocation>
</comment>
<dbReference type="Pfam" id="PF05192">
    <property type="entry name" value="MutS_III"/>
    <property type="match status" value="1"/>
</dbReference>
<feature type="region of interest" description="Disordered" evidence="10">
    <location>
        <begin position="981"/>
        <end position="1266"/>
    </location>
</feature>
<dbReference type="Gene3D" id="3.30.420.110">
    <property type="entry name" value="MutS, connector domain"/>
    <property type="match status" value="1"/>
</dbReference>
<dbReference type="GO" id="GO:0007018">
    <property type="term" value="P:microtubule-based movement"/>
    <property type="evidence" value="ECO:0007669"/>
    <property type="project" value="InterPro"/>
</dbReference>
<accession>A0A7J6C641</accession>
<keyword evidence="7" id="KW-0238">DNA-binding</keyword>
<feature type="compositionally biased region" description="Basic residues" evidence="10">
    <location>
        <begin position="1061"/>
        <end position="1070"/>
    </location>
</feature>
<dbReference type="SUPFAM" id="SSF48334">
    <property type="entry name" value="DNA repair protein MutS, domain III"/>
    <property type="match status" value="1"/>
</dbReference>
<dbReference type="InterPro" id="IPR007696">
    <property type="entry name" value="DNA_mismatch_repair_MutS_core"/>
</dbReference>
<evidence type="ECO:0000256" key="9">
    <source>
        <dbReference type="SAM" id="Coils"/>
    </source>
</evidence>
<dbReference type="GO" id="GO:0005524">
    <property type="term" value="F:ATP binding"/>
    <property type="evidence" value="ECO:0007669"/>
    <property type="project" value="UniProtKB-KW"/>
</dbReference>
<feature type="domain" description="DNA mismatch repair proteins mutS family" evidence="11">
    <location>
        <begin position="752"/>
        <end position="768"/>
    </location>
</feature>
<feature type="compositionally biased region" description="Gly residues" evidence="10">
    <location>
        <begin position="1004"/>
        <end position="1014"/>
    </location>
</feature>
<keyword evidence="8" id="KW-0472">Membrane</keyword>
<dbReference type="InterPro" id="IPR036678">
    <property type="entry name" value="MutS_con_dom_sf"/>
</dbReference>
<feature type="compositionally biased region" description="Polar residues" evidence="10">
    <location>
        <begin position="62"/>
        <end position="80"/>
    </location>
</feature>
<feature type="compositionally biased region" description="Pro residues" evidence="10">
    <location>
        <begin position="1123"/>
        <end position="1133"/>
    </location>
</feature>
<evidence type="ECO:0000259" key="11">
    <source>
        <dbReference type="PROSITE" id="PS00486"/>
    </source>
</evidence>
<sequence length="2206" mass="247302">MFCSSTEEVTPGSSSGAGLSSSTLTPHNLIDYRHATRRQQDPPSSSGLLTSHRSDDVRNSVCPGSSAATDTGAQTAVFTDTTPTGAQRLINISGRADRISSSVGSSVHTWSSSTPHLRATPAFSLHGRTPQRDLNMTTSSSASASASASHAASVIVAVVEGRGLARGEIGMASINVRCPELVLSQFADTGTYAKVITKLHNLMPLEILMPDTASVRGQGTKLYTLITETFPSVTFTAVQRKYFNEKKGLEYIQQLCVPEFSTVLMEVQTKYYCLASASALLKYFEFVQNSIYAPKSLKVIFTGSEQTAMIDAISASNLELVVNHRDHRSKNTLFGVLNYTKTAGGERRLRSNILEPLLDVVTINSRLDTIQELLQNEELFFGLKNAIAHFLDVDDLLSALVQVPKQETIPVAEAKITQVIQLKHTLELVPSLKAMLSHSKTALLEAYYTSLDDNRFNSILDQIKSLINDDTSYVKGSLTMRTQKCYAVRPNVSEFLDIARRAYTEVVDDIAGLVAQLGEKYSLPLRTSFSNTRGFFIQMKLEGGVLPGGKLPEEFIKVTRQKNNYGFTTVDLMKMNDHCEEALKDIFHMSNVLVSRLLSDVCEHIHCLYKLSDAVSMLDMLLSLAHACTVSDYVRPEFTDTLAIKQGRHPILERISGQQPISNDIYISEGSNFVIITGPNMSGKSTYLKQVALCQIMAQIGSFLPAEYASVRIAEQIFTRIGVDDDFETNSSTFMVEMKEVSYIIHNASAKSLIIIDELGRGTSPEEGIGICHSVCEFLINLKAFTLFATHFLELCQLQTLYPNVENQHMQVQHVRTEDGRDRVVYTYQLSRGQSEERNYGIRAAEMTNFPSEIIQEAKTVAAKISQKLWAKHYSDPDTIKQRAVYRLATRLLQTARNSRLDPESLRQYLKGLKRQYEAELQSATESRGHHRRMALDMADSQYLLILAPSLVIALMFLFFWLFMKETSYDEVLARQKRDLKLPPAKPDTRKKNEKKKNKKKETGGSGVGGGGGGESEEDLRDFDTSDATNPASNDEDSEAVPVSPPVAAPVLAEPLSGIRERKKKEKKPKASPAAAPAAAPTVVPLSRTTPSTPPASEEPEVNGSKPAVRKEQPLPLTKQSSPPQPQATPPAPTETTSKKKAKKQKSESEEHPPEVKLDLSPPVVKKEEPVIIEVEIKAKDGAAPIATAAPPPNASSGSGRRKKKQKVEPVVTVDEAHVQSSVPVTDSTASTNHQNNQNNEAPPPAPAPTKHGKKQKSETNKENSEVKLKELLASLSGLVLSDSDVVSLVSLLRDKSPNTLDNWYKSAAKFEPSAQQLAEKDRLLSTLQEEVSIAKGKVKQLSQELQAEKQKTGRVESVLHEHRVAREKDMMQVKAQSYQEMQIKFQQLREQLEGQIARLQQENGILRDAVERCSTTNQMENKQSSELNKLHSECNGLMKELAETKNKLQQEELQRKSLEVNYKQNMSQLEDAKRRWEELQNYLHNVNAEREKLQAAKQELQNQLMAVESEITSKNKEIQTLHSNLTDTLIFKEQEQQKAKQLEQQVRQLLEASQHTMQPDEKLHEQVQDLLNENNTLKVKIDNLQTQLNTQATTVSHFDELQKLLAEKEHQRKSLEDSLNAERSSSAGRETKMQAIHNENLTLKTDLQNLQAQISDQAVSVDQLKQSLQQRDDKVKVVENLLESSLIQMSNKESELKAVKNEYEDLKQQLEAVQKQTSEQTISEKTLEELQQKIQEKDEKIRSVEESLQSAMDKESERKMAMEDLQQQVETLNTEQLRSRETQESNSDLNAKLQELHAELTAKDQDVERLQRELEKEVQQQQQTVSTVPSPELLTALAEKDQRLSDLQEELLELRESVELHRKKNNELREKNWSAMEALSATETILQGKLVKSAKEHQTVLESAEAECRALLHRFLPHVPLPTDQNHQQWLQKFETSVRESSAGEVTSAPASGAGDAQALAEKLREAEEAQKVLQKDCETYKKVLAETEGILQRLQSSVEQEETCWREKLEQSQADLREMTQRLIALEQEVDRLSSDGDVESLRRDKQHLEAELERAERESATYVSEVRELKDLLTELQSKLDGSYTEAIRQNEQLNLLKTQLTVTLCKLETEESERQKVAGDLYKAQQSLELIQAEIVKETGQADLIETSSLTQTEEIDRKEKMTAGLNQTVQELQELLQSVNRQLTKGNERDDGDKLYSNYKL</sequence>
<feature type="region of interest" description="Disordered" evidence="10">
    <location>
        <begin position="1"/>
        <end position="80"/>
    </location>
</feature>
<dbReference type="GO" id="GO:0005789">
    <property type="term" value="C:endoplasmic reticulum membrane"/>
    <property type="evidence" value="ECO:0007669"/>
    <property type="project" value="UniProtKB-SubCell"/>
</dbReference>
<gene>
    <name evidence="12" type="ORF">G5714_017284</name>
</gene>
<feature type="compositionally biased region" description="Basic and acidic residues" evidence="10">
    <location>
        <begin position="1145"/>
        <end position="1158"/>
    </location>
</feature>
<dbReference type="GO" id="GO:0019894">
    <property type="term" value="F:kinesin binding"/>
    <property type="evidence" value="ECO:0007669"/>
    <property type="project" value="InterPro"/>
</dbReference>
<dbReference type="Gene3D" id="3.40.50.300">
    <property type="entry name" value="P-loop containing nucleotide triphosphate hydrolases"/>
    <property type="match status" value="1"/>
</dbReference>
<dbReference type="FunFam" id="3.30.420.110:FF:000003">
    <property type="entry name" value="mutS protein homolog 4"/>
    <property type="match status" value="1"/>
</dbReference>
<dbReference type="PROSITE" id="PS00486">
    <property type="entry name" value="DNA_MISMATCH_REPAIR_2"/>
    <property type="match status" value="1"/>
</dbReference>
<dbReference type="Pfam" id="PF05104">
    <property type="entry name" value="Rib_recp_KP_reg"/>
    <property type="match status" value="1"/>
</dbReference>
<evidence type="ECO:0000256" key="7">
    <source>
        <dbReference type="ARBA" id="ARBA00023125"/>
    </source>
</evidence>
<dbReference type="InterPro" id="IPR007794">
    <property type="entry name" value="Rib_rcpt_KP"/>
</dbReference>
<keyword evidence="4" id="KW-0256">Endoplasmic reticulum</keyword>
<feature type="coiled-coil region" evidence="9">
    <location>
        <begin position="2011"/>
        <end position="2075"/>
    </location>
</feature>
<feature type="compositionally biased region" description="Polar residues" evidence="10">
    <location>
        <begin position="1219"/>
        <end position="1241"/>
    </location>
</feature>
<keyword evidence="2" id="KW-0812">Transmembrane</keyword>
<evidence type="ECO:0000256" key="10">
    <source>
        <dbReference type="SAM" id="MobiDB-lite"/>
    </source>
</evidence>
<organism evidence="12 13">
    <name type="scientific">Onychostoma macrolepis</name>
    <dbReference type="NCBI Taxonomy" id="369639"/>
    <lineage>
        <taxon>Eukaryota</taxon>
        <taxon>Metazoa</taxon>
        <taxon>Chordata</taxon>
        <taxon>Craniata</taxon>
        <taxon>Vertebrata</taxon>
        <taxon>Euteleostomi</taxon>
        <taxon>Actinopterygii</taxon>
        <taxon>Neopterygii</taxon>
        <taxon>Teleostei</taxon>
        <taxon>Ostariophysi</taxon>
        <taxon>Cypriniformes</taxon>
        <taxon>Cyprinidae</taxon>
        <taxon>Acrossocheilinae</taxon>
        <taxon>Onychostoma</taxon>
    </lineage>
</organism>
<dbReference type="GO" id="GO:0030983">
    <property type="term" value="F:mismatched DNA binding"/>
    <property type="evidence" value="ECO:0007669"/>
    <property type="project" value="InterPro"/>
</dbReference>
<evidence type="ECO:0000256" key="5">
    <source>
        <dbReference type="ARBA" id="ARBA00022840"/>
    </source>
</evidence>
<feature type="compositionally biased region" description="Basic and acidic residues" evidence="10">
    <location>
        <begin position="30"/>
        <end position="40"/>
    </location>
</feature>
<dbReference type="FunFam" id="3.40.50.300:FF:000870">
    <property type="entry name" value="MutS protein homolog 4"/>
    <property type="match status" value="1"/>
</dbReference>
<dbReference type="Proteomes" id="UP000579812">
    <property type="component" value="Unassembled WGS sequence"/>
</dbReference>
<feature type="coiled-coil region" evidence="9">
    <location>
        <begin position="1325"/>
        <end position="1352"/>
    </location>
</feature>
<keyword evidence="13" id="KW-1185">Reference proteome</keyword>
<feature type="compositionally biased region" description="Basic and acidic residues" evidence="10">
    <location>
        <begin position="1256"/>
        <end position="1266"/>
    </location>
</feature>
<feature type="region of interest" description="Disordered" evidence="10">
    <location>
        <begin position="1813"/>
        <end position="1833"/>
    </location>
</feature>
<keyword evidence="3" id="KW-0547">Nucleotide-binding</keyword>
<evidence type="ECO:0000256" key="6">
    <source>
        <dbReference type="ARBA" id="ARBA00022989"/>
    </source>
</evidence>
<protein>
    <recommendedName>
        <fullName evidence="11">DNA mismatch repair proteins mutS family domain-containing protein</fullName>
    </recommendedName>
</protein>
<dbReference type="EMBL" id="JAAMOB010000017">
    <property type="protein sequence ID" value="KAF4102484.1"/>
    <property type="molecule type" value="Genomic_DNA"/>
</dbReference>
<dbReference type="Pfam" id="PF00488">
    <property type="entry name" value="MutS_V"/>
    <property type="match status" value="1"/>
</dbReference>
<feature type="compositionally biased region" description="Polar residues" evidence="10">
    <location>
        <begin position="41"/>
        <end position="51"/>
    </location>
</feature>
<keyword evidence="6" id="KW-1133">Transmembrane helix</keyword>
<feature type="compositionally biased region" description="Low complexity" evidence="10">
    <location>
        <begin position="10"/>
        <end position="26"/>
    </location>
</feature>
<dbReference type="GO" id="GO:0015031">
    <property type="term" value="P:protein transport"/>
    <property type="evidence" value="ECO:0007669"/>
    <property type="project" value="InterPro"/>
</dbReference>
<keyword evidence="5" id="KW-0067">ATP-binding</keyword>
<evidence type="ECO:0000256" key="1">
    <source>
        <dbReference type="ARBA" id="ARBA00004389"/>
    </source>
</evidence>
<evidence type="ECO:0000256" key="4">
    <source>
        <dbReference type="ARBA" id="ARBA00022824"/>
    </source>
</evidence>
<dbReference type="PANTHER" id="PTHR18864">
    <property type="entry name" value="KINECTIN"/>
    <property type="match status" value="1"/>
</dbReference>
<proteinExistence type="predicted"/>
<feature type="compositionally biased region" description="Low complexity" evidence="10">
    <location>
        <begin position="1820"/>
        <end position="1832"/>
    </location>
</feature>
<name>A0A7J6C641_9TELE</name>
<reference evidence="12 13" key="1">
    <citation type="submission" date="2020-04" db="EMBL/GenBank/DDBJ databases">
        <title>Chromosome-level genome assembly of a cyprinid fish Onychostoma macrolepis by integration of Nanopore Sequencing, Bionano and Hi-C technology.</title>
        <authorList>
            <person name="Wang D."/>
        </authorList>
    </citation>
    <scope>NUCLEOTIDE SEQUENCE [LARGE SCALE GENOMIC DNA]</scope>
    <source>
        <strain evidence="12">SWU-2019</strain>
        <tissue evidence="12">Muscle</tissue>
    </source>
</reference>
<evidence type="ECO:0000313" key="12">
    <source>
        <dbReference type="EMBL" id="KAF4102484.1"/>
    </source>
</evidence>
<dbReference type="FunFam" id="1.10.1420.10:FF:000013">
    <property type="entry name" value="mutS protein homolog 4"/>
    <property type="match status" value="1"/>
</dbReference>
<dbReference type="InterPro" id="IPR000432">
    <property type="entry name" value="DNA_mismatch_repair_MutS_C"/>
</dbReference>
<dbReference type="PANTHER" id="PTHR18864:SF1">
    <property type="entry name" value="KINECTIN"/>
    <property type="match status" value="1"/>
</dbReference>
<dbReference type="GO" id="GO:0006298">
    <property type="term" value="P:mismatch repair"/>
    <property type="evidence" value="ECO:0007669"/>
    <property type="project" value="InterPro"/>
</dbReference>
<dbReference type="SMART" id="SM00533">
    <property type="entry name" value="MUTSd"/>
    <property type="match status" value="1"/>
</dbReference>
<feature type="coiled-coil region" evidence="9">
    <location>
        <begin position="2160"/>
        <end position="2194"/>
    </location>
</feature>
<feature type="compositionally biased region" description="Basic and acidic residues" evidence="10">
    <location>
        <begin position="981"/>
        <end position="991"/>
    </location>
</feature>
<feature type="region of interest" description="Disordered" evidence="10">
    <location>
        <begin position="108"/>
        <end position="142"/>
    </location>
</feature>
<dbReference type="InterPro" id="IPR036187">
    <property type="entry name" value="DNA_mismatch_repair_MutS_sf"/>
</dbReference>
<feature type="coiled-coil region" evidence="9">
    <location>
        <begin position="1958"/>
        <end position="1985"/>
    </location>
</feature>
<dbReference type="InterPro" id="IPR024854">
    <property type="entry name" value="Kinectin"/>
</dbReference>
<evidence type="ECO:0000256" key="3">
    <source>
        <dbReference type="ARBA" id="ARBA00022741"/>
    </source>
</evidence>
<comment type="caution">
    <text evidence="12">The sequence shown here is derived from an EMBL/GenBank/DDBJ whole genome shotgun (WGS) entry which is preliminary data.</text>
</comment>
<evidence type="ECO:0000313" key="13">
    <source>
        <dbReference type="Proteomes" id="UP000579812"/>
    </source>
</evidence>